<dbReference type="Gene3D" id="3.40.366.10">
    <property type="entry name" value="Malonyl-Coenzyme A Acyl Carrier Protein, domain 2"/>
    <property type="match status" value="1"/>
</dbReference>
<dbReference type="Proteomes" id="UP000034838">
    <property type="component" value="Unassembled WGS sequence"/>
</dbReference>
<dbReference type="Pfam" id="PF00698">
    <property type="entry name" value="Acyl_transf_1"/>
    <property type="match status" value="1"/>
</dbReference>
<accession>A0A1J4Q9D2</accession>
<dbReference type="InterPro" id="IPR016035">
    <property type="entry name" value="Acyl_Trfase/lysoPLipase"/>
</dbReference>
<comment type="caution">
    <text evidence="4">The sequence shown here is derived from an EMBL/GenBank/DDBJ whole genome shotgun (WGS) entry which is preliminary data.</text>
</comment>
<dbReference type="GO" id="GO:0006633">
    <property type="term" value="P:fatty acid biosynthetic process"/>
    <property type="evidence" value="ECO:0007669"/>
    <property type="project" value="TreeGrafter"/>
</dbReference>
<name>A0A1J4Q9D2_9ACTN</name>
<dbReference type="InterPro" id="IPR014043">
    <property type="entry name" value="Acyl_transferase_dom"/>
</dbReference>
<keyword evidence="2" id="KW-0511">Multifunctional enzyme</keyword>
<feature type="domain" description="Malonyl-CoA:ACP transacylase (MAT)" evidence="3">
    <location>
        <begin position="8"/>
        <end position="233"/>
    </location>
</feature>
<dbReference type="EMBL" id="LBDA02000001">
    <property type="protein sequence ID" value="OIK29577.1"/>
    <property type="molecule type" value="Genomic_DNA"/>
</dbReference>
<evidence type="ECO:0000256" key="2">
    <source>
        <dbReference type="ARBA" id="ARBA00023268"/>
    </source>
</evidence>
<keyword evidence="1" id="KW-0808">Transferase</keyword>
<evidence type="ECO:0000313" key="5">
    <source>
        <dbReference type="Proteomes" id="UP000034838"/>
    </source>
</evidence>
<dbReference type="PANTHER" id="PTHR43775:SF51">
    <property type="entry name" value="INACTIVE PHENOLPHTHIOCEROL SYNTHESIS POLYKETIDE SYNTHASE TYPE I PKS1-RELATED"/>
    <property type="match status" value="1"/>
</dbReference>
<protein>
    <recommendedName>
        <fullName evidence="3">Malonyl-CoA:ACP transacylase (MAT) domain-containing protein</fullName>
    </recommendedName>
</protein>
<dbReference type="SMART" id="SM00827">
    <property type="entry name" value="PKS_AT"/>
    <property type="match status" value="1"/>
</dbReference>
<dbReference type="SUPFAM" id="SSF52151">
    <property type="entry name" value="FabD/lysophospholipase-like"/>
    <property type="match status" value="1"/>
</dbReference>
<gene>
    <name evidence="4" type="ORF">VT52_000500</name>
</gene>
<organism evidence="4 5">
    <name type="scientific">Streptomyces malaysiense</name>
    <dbReference type="NCBI Taxonomy" id="1428626"/>
    <lineage>
        <taxon>Bacteria</taxon>
        <taxon>Bacillati</taxon>
        <taxon>Actinomycetota</taxon>
        <taxon>Actinomycetes</taxon>
        <taxon>Kitasatosporales</taxon>
        <taxon>Streptomycetaceae</taxon>
        <taxon>Streptomyces</taxon>
    </lineage>
</organism>
<evidence type="ECO:0000256" key="1">
    <source>
        <dbReference type="ARBA" id="ARBA00022679"/>
    </source>
</evidence>
<evidence type="ECO:0000313" key="4">
    <source>
        <dbReference type="EMBL" id="OIK29577.1"/>
    </source>
</evidence>
<dbReference type="GO" id="GO:0004312">
    <property type="term" value="F:fatty acid synthase activity"/>
    <property type="evidence" value="ECO:0007669"/>
    <property type="project" value="TreeGrafter"/>
</dbReference>
<reference evidence="4" key="1">
    <citation type="submission" date="2016-10" db="EMBL/GenBank/DDBJ databases">
        <title>Genome sequence of Streptomyces malaysiense MUSC 136.</title>
        <authorList>
            <person name="Lee L.-H."/>
            <person name="Ser H.-L."/>
        </authorList>
    </citation>
    <scope>NUCLEOTIDE SEQUENCE [LARGE SCALE GENOMIC DNA]</scope>
    <source>
        <strain evidence="4">MUSC 136</strain>
    </source>
</reference>
<dbReference type="PANTHER" id="PTHR43775">
    <property type="entry name" value="FATTY ACID SYNTHASE"/>
    <property type="match status" value="1"/>
</dbReference>
<keyword evidence="5" id="KW-1185">Reference proteome</keyword>
<proteinExistence type="predicted"/>
<dbReference type="InterPro" id="IPR050091">
    <property type="entry name" value="PKS_NRPS_Biosynth_Enz"/>
</dbReference>
<sequence length="242" mass="25178">MPRPGTERELAAAFPLFAKTLDELCARLDPYLELPLKSVMFADPGTRTAALLGRASYAGPALFAVQVAQYRLLRSWGARPDVLFGHGAGRMAAAYAAGVFSPAGGCHAVGTLARLLDGAPGAAAPQALRTAYGRTLATLHPRPPRLPLVSDLTARPVGAETAEPGFWLPGPGSRRFADVAALLHRDGVRNWLELGPADTLTRALAEALPSDAAPAPGSAYAVARDWAVLRAGFGSGLRGAPV</sequence>
<evidence type="ECO:0000259" key="3">
    <source>
        <dbReference type="SMART" id="SM00827"/>
    </source>
</evidence>
<dbReference type="AlphaFoldDB" id="A0A1J4Q9D2"/>
<dbReference type="InterPro" id="IPR001227">
    <property type="entry name" value="Ac_transferase_dom_sf"/>
</dbReference>